<feature type="domain" description="Peptidase S8/S53" evidence="5">
    <location>
        <begin position="4"/>
        <end position="55"/>
    </location>
</feature>
<dbReference type="PANTHER" id="PTHR42884:SF14">
    <property type="entry name" value="NEUROENDOCRINE CONVERTASE 1"/>
    <property type="match status" value="1"/>
</dbReference>
<keyword evidence="2" id="KW-0378">Hydrolase</keyword>
<dbReference type="GO" id="GO:0004252">
    <property type="term" value="F:serine-type endopeptidase activity"/>
    <property type="evidence" value="ECO:0007669"/>
    <property type="project" value="InterPro"/>
</dbReference>
<dbReference type="InterPro" id="IPR000209">
    <property type="entry name" value="Peptidase_S8/S53_dom"/>
</dbReference>
<keyword evidence="1" id="KW-0645">Protease</keyword>
<dbReference type="EMBL" id="CAJOBR010064976">
    <property type="protein sequence ID" value="CAF5081042.1"/>
    <property type="molecule type" value="Genomic_DNA"/>
</dbReference>
<dbReference type="Gene3D" id="3.40.50.200">
    <property type="entry name" value="Peptidase S8/S53 domain"/>
    <property type="match status" value="1"/>
</dbReference>
<evidence type="ECO:0000256" key="4">
    <source>
        <dbReference type="PROSITE-ProRule" id="PRU01240"/>
    </source>
</evidence>
<dbReference type="Proteomes" id="UP000663848">
    <property type="component" value="Unassembled WGS sequence"/>
</dbReference>
<evidence type="ECO:0000256" key="1">
    <source>
        <dbReference type="ARBA" id="ARBA00022670"/>
    </source>
</evidence>
<dbReference type="Pfam" id="PF00082">
    <property type="entry name" value="Peptidase_S8"/>
    <property type="match status" value="1"/>
</dbReference>
<sequence>FCLAAAANNNICSVGVAYNARIGGIRLLDGEVTDLVESRALSFRPDLIDIYSASW</sequence>
<dbReference type="PROSITE" id="PS51892">
    <property type="entry name" value="SUBTILASE"/>
    <property type="match status" value="1"/>
</dbReference>
<comment type="caution">
    <text evidence="4">Lacks conserved residue(s) required for the propagation of feature annotation.</text>
</comment>
<organism evidence="6 7">
    <name type="scientific">Rotaria socialis</name>
    <dbReference type="NCBI Taxonomy" id="392032"/>
    <lineage>
        <taxon>Eukaryota</taxon>
        <taxon>Metazoa</taxon>
        <taxon>Spiralia</taxon>
        <taxon>Gnathifera</taxon>
        <taxon>Rotifera</taxon>
        <taxon>Eurotatoria</taxon>
        <taxon>Bdelloidea</taxon>
        <taxon>Philodinida</taxon>
        <taxon>Philodinidae</taxon>
        <taxon>Rotaria</taxon>
    </lineage>
</organism>
<evidence type="ECO:0000256" key="3">
    <source>
        <dbReference type="ARBA" id="ARBA00022825"/>
    </source>
</evidence>
<feature type="non-terminal residue" evidence="6">
    <location>
        <position position="1"/>
    </location>
</feature>
<evidence type="ECO:0000256" key="2">
    <source>
        <dbReference type="ARBA" id="ARBA00022801"/>
    </source>
</evidence>
<accession>A0A822DVS4</accession>
<dbReference type="PANTHER" id="PTHR42884">
    <property type="entry name" value="PROPROTEIN CONVERTASE SUBTILISIN/KEXIN-RELATED"/>
    <property type="match status" value="1"/>
</dbReference>
<proteinExistence type="inferred from homology"/>
<protein>
    <recommendedName>
        <fullName evidence="5">Peptidase S8/S53 domain-containing protein</fullName>
    </recommendedName>
</protein>
<dbReference type="GO" id="GO:0005802">
    <property type="term" value="C:trans-Golgi network"/>
    <property type="evidence" value="ECO:0007669"/>
    <property type="project" value="TreeGrafter"/>
</dbReference>
<reference evidence="6" key="1">
    <citation type="submission" date="2021-02" db="EMBL/GenBank/DDBJ databases">
        <authorList>
            <person name="Nowell W R."/>
        </authorList>
    </citation>
    <scope>NUCLEOTIDE SEQUENCE</scope>
</reference>
<comment type="caution">
    <text evidence="6">The sequence shown here is derived from an EMBL/GenBank/DDBJ whole genome shotgun (WGS) entry which is preliminary data.</text>
</comment>
<dbReference type="SUPFAM" id="SSF52743">
    <property type="entry name" value="Subtilisin-like"/>
    <property type="match status" value="1"/>
</dbReference>
<dbReference type="GO" id="GO:0000139">
    <property type="term" value="C:Golgi membrane"/>
    <property type="evidence" value="ECO:0007669"/>
    <property type="project" value="TreeGrafter"/>
</dbReference>
<gene>
    <name evidence="6" type="ORF">QYT958_LOCUS43895</name>
</gene>
<evidence type="ECO:0000313" key="6">
    <source>
        <dbReference type="EMBL" id="CAF5081042.1"/>
    </source>
</evidence>
<name>A0A822DVS4_9BILA</name>
<dbReference type="InterPro" id="IPR036852">
    <property type="entry name" value="Peptidase_S8/S53_dom_sf"/>
</dbReference>
<dbReference type="GO" id="GO:0016485">
    <property type="term" value="P:protein processing"/>
    <property type="evidence" value="ECO:0007669"/>
    <property type="project" value="TreeGrafter"/>
</dbReference>
<dbReference type="AlphaFoldDB" id="A0A822DVS4"/>
<keyword evidence="3" id="KW-0720">Serine protease</keyword>
<evidence type="ECO:0000259" key="5">
    <source>
        <dbReference type="Pfam" id="PF00082"/>
    </source>
</evidence>
<comment type="similarity">
    <text evidence="4">Belongs to the peptidase S8 family.</text>
</comment>
<evidence type="ECO:0000313" key="7">
    <source>
        <dbReference type="Proteomes" id="UP000663848"/>
    </source>
</evidence>